<name>N6SYI1_DENPD</name>
<dbReference type="GO" id="GO:0120231">
    <property type="term" value="C:DNA recombinase auxiliary factor complex"/>
    <property type="evidence" value="ECO:0007669"/>
    <property type="project" value="TreeGrafter"/>
</dbReference>
<evidence type="ECO:0000256" key="7">
    <source>
        <dbReference type="ARBA" id="ARBA00023254"/>
    </source>
</evidence>
<dbReference type="GO" id="GO:0120230">
    <property type="term" value="F:recombinase activator activity"/>
    <property type="evidence" value="ECO:0007669"/>
    <property type="project" value="TreeGrafter"/>
</dbReference>
<dbReference type="GO" id="GO:0007129">
    <property type="term" value="P:homologous chromosome pairing at meiosis"/>
    <property type="evidence" value="ECO:0007669"/>
    <property type="project" value="TreeGrafter"/>
</dbReference>
<gene>
    <name evidence="8" type="ORF">YQE_13046</name>
</gene>
<dbReference type="Pfam" id="PF18517">
    <property type="entry name" value="LZ3wCH"/>
    <property type="match status" value="1"/>
</dbReference>
<organism evidence="8">
    <name type="scientific">Dendroctonus ponderosae</name>
    <name type="common">Mountain pine beetle</name>
    <dbReference type="NCBI Taxonomy" id="77166"/>
    <lineage>
        <taxon>Eukaryota</taxon>
        <taxon>Metazoa</taxon>
        <taxon>Ecdysozoa</taxon>
        <taxon>Arthropoda</taxon>
        <taxon>Hexapoda</taxon>
        <taxon>Insecta</taxon>
        <taxon>Pterygota</taxon>
        <taxon>Neoptera</taxon>
        <taxon>Endopterygota</taxon>
        <taxon>Coleoptera</taxon>
        <taxon>Polyphaga</taxon>
        <taxon>Cucujiformia</taxon>
        <taxon>Curculionidae</taxon>
        <taxon>Scolytinae</taxon>
        <taxon>Dendroctonus</taxon>
    </lineage>
</organism>
<dbReference type="PANTHER" id="PTHR15938:SF0">
    <property type="entry name" value="HOMOLOGOUS-PAIRING PROTEIN 2 HOMOLOG"/>
    <property type="match status" value="1"/>
</dbReference>
<dbReference type="OrthoDB" id="272266at2759"/>
<dbReference type="InterPro" id="IPR040661">
    <property type="entry name" value="LZ3wCH"/>
</dbReference>
<evidence type="ECO:0000256" key="1">
    <source>
        <dbReference type="ARBA" id="ARBA00004123"/>
    </source>
</evidence>
<dbReference type="Pfam" id="PF07106">
    <property type="entry name" value="WHD_TBPIP"/>
    <property type="match status" value="1"/>
</dbReference>
<keyword evidence="5" id="KW-0233">DNA recombination</keyword>
<accession>N6SYI1</accession>
<dbReference type="GO" id="GO:0000794">
    <property type="term" value="C:condensed nuclear chromosome"/>
    <property type="evidence" value="ECO:0007669"/>
    <property type="project" value="TreeGrafter"/>
</dbReference>
<dbReference type="PANTHER" id="PTHR15938">
    <property type="entry name" value="TBP-1 INTERACTING PROTEIN"/>
    <property type="match status" value="1"/>
</dbReference>
<evidence type="ECO:0000256" key="6">
    <source>
        <dbReference type="ARBA" id="ARBA00023242"/>
    </source>
</evidence>
<dbReference type="EMBL" id="KB741293">
    <property type="protein sequence ID" value="ENN70263.1"/>
    <property type="molecule type" value="Genomic_DNA"/>
</dbReference>
<feature type="non-terminal residue" evidence="8">
    <location>
        <position position="1"/>
    </location>
</feature>
<keyword evidence="7" id="KW-0469">Meiosis</keyword>
<dbReference type="HOGENOM" id="CLU_063266_0_0_1"/>
<dbReference type="OMA" id="QKYHREW"/>
<dbReference type="GO" id="GO:0003690">
    <property type="term" value="F:double-stranded DNA binding"/>
    <property type="evidence" value="ECO:0007669"/>
    <property type="project" value="TreeGrafter"/>
</dbReference>
<protein>
    <recommendedName>
        <fullName evidence="3">Homologous-pairing protein 2 homolog</fullName>
    </recommendedName>
</protein>
<comment type="subcellular location">
    <subcellularLocation>
        <location evidence="1">Nucleus</location>
    </subcellularLocation>
</comment>
<dbReference type="InterPro" id="IPR036388">
    <property type="entry name" value="WH-like_DNA-bd_sf"/>
</dbReference>
<evidence type="ECO:0000256" key="5">
    <source>
        <dbReference type="ARBA" id="ARBA00023172"/>
    </source>
</evidence>
<comment type="similarity">
    <text evidence="2">Belongs to the HOP2 family.</text>
</comment>
<dbReference type="GO" id="GO:0010774">
    <property type="term" value="P:meiotic strand invasion involved in reciprocal meiotic recombination"/>
    <property type="evidence" value="ECO:0007669"/>
    <property type="project" value="TreeGrafter"/>
</dbReference>
<proteinExistence type="inferred from homology"/>
<evidence type="ECO:0000313" key="8">
    <source>
        <dbReference type="EMBL" id="ENN70263.1"/>
    </source>
</evidence>
<keyword evidence="4" id="KW-0175">Coiled coil</keyword>
<keyword evidence="6" id="KW-0539">Nucleus</keyword>
<dbReference type="GO" id="GO:0000709">
    <property type="term" value="P:meiotic joint molecule formation"/>
    <property type="evidence" value="ECO:0007669"/>
    <property type="project" value="TreeGrafter"/>
</dbReference>
<reference evidence="8" key="1">
    <citation type="journal article" date="2013" name="Genome Biol.">
        <title>Draft genome of the mountain pine beetle, Dendroctonus ponderosae Hopkins, a major forest pest.</title>
        <authorList>
            <person name="Keeling C.I."/>
            <person name="Yuen M.M."/>
            <person name="Liao N.Y."/>
            <person name="Docking T.R."/>
            <person name="Chan S.K."/>
            <person name="Taylor G.A."/>
            <person name="Palmquist D.L."/>
            <person name="Jackman S.D."/>
            <person name="Nguyen A."/>
            <person name="Li M."/>
            <person name="Henderson H."/>
            <person name="Janes J.K."/>
            <person name="Zhao Y."/>
            <person name="Pandoh P."/>
            <person name="Moore R."/>
            <person name="Sperling F.A."/>
            <person name="Huber D.P."/>
            <person name="Birol I."/>
            <person name="Jones S.J."/>
            <person name="Bohlmann J."/>
        </authorList>
    </citation>
    <scope>NUCLEOTIDE SEQUENCE</scope>
</reference>
<dbReference type="InterPro" id="IPR010776">
    <property type="entry name" value="Hop2_WH_dom"/>
</dbReference>
<dbReference type="AlphaFoldDB" id="N6SYI1"/>
<sequence>MTVLPDEKMATEAVVDFFNVHNRPYSLSDIQEGLKSKFPKTNVQKAVNSLLEQRRIKEKVYGKQKVYFPAQNSKQSPQDLNDEIRTLDRQINEINTKVEAKEGAIKTIQAQYSERQGRLTLAEACGKKMELDAELRTTKDALEAFDGVALVESKVKEQVQKEYDRMLGIYRKRKRMCLDMLDTILESYPKKKANLYEEVGIETDEDAGFNLVL</sequence>
<evidence type="ECO:0000256" key="4">
    <source>
        <dbReference type="ARBA" id="ARBA00023054"/>
    </source>
</evidence>
<evidence type="ECO:0000256" key="2">
    <source>
        <dbReference type="ARBA" id="ARBA00007922"/>
    </source>
</evidence>
<dbReference type="Gene3D" id="1.10.10.10">
    <property type="entry name" value="Winged helix-like DNA-binding domain superfamily/Winged helix DNA-binding domain"/>
    <property type="match status" value="1"/>
</dbReference>
<evidence type="ECO:0000256" key="3">
    <source>
        <dbReference type="ARBA" id="ARBA00016093"/>
    </source>
</evidence>